<dbReference type="OrthoDB" id="9807535at2"/>
<dbReference type="SUPFAM" id="SSF54909">
    <property type="entry name" value="Dimeric alpha+beta barrel"/>
    <property type="match status" value="1"/>
</dbReference>
<dbReference type="RefSeq" id="WP_096296475.1">
    <property type="nucleotide sequence ID" value="NZ_CP023406.1"/>
</dbReference>
<dbReference type="InterPro" id="IPR011008">
    <property type="entry name" value="Dimeric_a/b-barrel"/>
</dbReference>
<dbReference type="Proteomes" id="UP000218968">
    <property type="component" value="Chromosome"/>
</dbReference>
<evidence type="ECO:0000313" key="4">
    <source>
        <dbReference type="Proteomes" id="UP000218968"/>
    </source>
</evidence>
<dbReference type="KEGG" id="lum:CNR27_00645"/>
<name>A0A290XAE9_9GAMM</name>
<dbReference type="EMBL" id="CP023406">
    <property type="protein sequence ID" value="ATD66144.1"/>
    <property type="molecule type" value="Genomic_DNA"/>
</dbReference>
<dbReference type="PANTHER" id="PTHR35174">
    <property type="entry name" value="BLL7171 PROTEIN-RELATED"/>
    <property type="match status" value="1"/>
</dbReference>
<keyword evidence="4" id="KW-1185">Reference proteome</keyword>
<comment type="similarity">
    <text evidence="1">Belongs to the YciI family.</text>
</comment>
<accession>A0A290XAE9</accession>
<dbReference type="Pfam" id="PF03795">
    <property type="entry name" value="YCII"/>
    <property type="match status" value="1"/>
</dbReference>
<evidence type="ECO:0000259" key="2">
    <source>
        <dbReference type="Pfam" id="PF03795"/>
    </source>
</evidence>
<organism evidence="3 4">
    <name type="scientific">Luteimonas chenhongjianii</name>
    <dbReference type="NCBI Taxonomy" id="2006110"/>
    <lineage>
        <taxon>Bacteria</taxon>
        <taxon>Pseudomonadati</taxon>
        <taxon>Pseudomonadota</taxon>
        <taxon>Gammaproteobacteria</taxon>
        <taxon>Lysobacterales</taxon>
        <taxon>Lysobacteraceae</taxon>
        <taxon>Luteimonas</taxon>
    </lineage>
</organism>
<dbReference type="Gene3D" id="3.30.70.1060">
    <property type="entry name" value="Dimeric alpha+beta barrel"/>
    <property type="match status" value="1"/>
</dbReference>
<reference evidence="4" key="1">
    <citation type="submission" date="2017-09" db="EMBL/GenBank/DDBJ databases">
        <title>Luteimonas liuhanmingii sp.nov., isolated from the intestinal contents of Tibetan Plateau Pika in Yushu, Qinghai Province, China.</title>
        <authorList>
            <person name="Gui Z."/>
        </authorList>
    </citation>
    <scope>NUCLEOTIDE SEQUENCE [LARGE SCALE GENOMIC DNA]</scope>
    <source>
        <strain evidence="4">100111</strain>
    </source>
</reference>
<dbReference type="InterPro" id="IPR005545">
    <property type="entry name" value="YCII"/>
</dbReference>
<feature type="domain" description="YCII-related" evidence="2">
    <location>
        <begin position="1"/>
        <end position="115"/>
    </location>
</feature>
<sequence length="124" mass="13681">MQYLLLVYTDDALLDGLGEGEFDTMMRGCLQHADALRAQGTLLGFEQLEHASTAKTVRSRGGRTQVFDGPFAETKEMLAGFNLIEADSEEDALRIARELPWARTGSIEVRPVRDIAQVRARVGA</sequence>
<dbReference type="PANTHER" id="PTHR35174:SF3">
    <property type="entry name" value="BLL7171 PROTEIN"/>
    <property type="match status" value="1"/>
</dbReference>
<proteinExistence type="inferred from homology"/>
<evidence type="ECO:0000256" key="1">
    <source>
        <dbReference type="ARBA" id="ARBA00007689"/>
    </source>
</evidence>
<dbReference type="AlphaFoldDB" id="A0A290XAE9"/>
<gene>
    <name evidence="3" type="ORF">CNR27_00645</name>
</gene>
<protein>
    <recommendedName>
        <fullName evidence="2">YCII-related domain-containing protein</fullName>
    </recommendedName>
</protein>
<evidence type="ECO:0000313" key="3">
    <source>
        <dbReference type="EMBL" id="ATD66144.1"/>
    </source>
</evidence>